<proteinExistence type="inferred from homology"/>
<dbReference type="SUPFAM" id="SSF47781">
    <property type="entry name" value="RuvA domain 2-like"/>
    <property type="match status" value="1"/>
</dbReference>
<dbReference type="InterPro" id="IPR046778">
    <property type="entry name" value="UPF0758_N"/>
</dbReference>
<dbReference type="PROSITE" id="PS01302">
    <property type="entry name" value="UPF0758"/>
    <property type="match status" value="1"/>
</dbReference>
<feature type="domain" description="MPN" evidence="7">
    <location>
        <begin position="103"/>
        <end position="225"/>
    </location>
</feature>
<dbReference type="EMBL" id="AP027059">
    <property type="protein sequence ID" value="BDU50688.1"/>
    <property type="molecule type" value="Genomic_DNA"/>
</dbReference>
<accession>A0AAU9D7Y4</accession>
<dbReference type="Pfam" id="PF04002">
    <property type="entry name" value="RadC"/>
    <property type="match status" value="1"/>
</dbReference>
<dbReference type="InterPro" id="IPR001405">
    <property type="entry name" value="UPF0758"/>
</dbReference>
<dbReference type="PANTHER" id="PTHR30471">
    <property type="entry name" value="DNA REPAIR PROTEIN RADC"/>
    <property type="match status" value="1"/>
</dbReference>
<evidence type="ECO:0000313" key="9">
    <source>
        <dbReference type="Proteomes" id="UP001321582"/>
    </source>
</evidence>
<dbReference type="PANTHER" id="PTHR30471:SF3">
    <property type="entry name" value="UPF0758 PROTEIN YEES-RELATED"/>
    <property type="match status" value="1"/>
</dbReference>
<protein>
    <submittedName>
        <fullName evidence="8">UPF0758 protein</fullName>
    </submittedName>
</protein>
<evidence type="ECO:0000256" key="3">
    <source>
        <dbReference type="ARBA" id="ARBA00022801"/>
    </source>
</evidence>
<dbReference type="RefSeq" id="WP_307903548.1">
    <property type="nucleotide sequence ID" value="NZ_AP027059.1"/>
</dbReference>
<dbReference type="NCBIfam" id="TIGR00608">
    <property type="entry name" value="radc"/>
    <property type="match status" value="1"/>
</dbReference>
<keyword evidence="9" id="KW-1185">Reference proteome</keyword>
<reference evidence="8 9" key="1">
    <citation type="submission" date="2022-11" db="EMBL/GenBank/DDBJ databases">
        <title>Haliovirga abyssi gen. nov., sp. nov., a mesophilic fermentative bacterium isolated from the Iheya North hydrothermal field and the proposal of Haliovirgaceae fam. nov.</title>
        <authorList>
            <person name="Miyazaki U."/>
            <person name="Tame A."/>
            <person name="Miyazaki J."/>
            <person name="Takai K."/>
            <person name="Sawayama S."/>
            <person name="Kitajima M."/>
            <person name="Okamoto A."/>
            <person name="Nakagawa S."/>
        </authorList>
    </citation>
    <scope>NUCLEOTIDE SEQUENCE [LARGE SCALE GENOMIC DNA]</scope>
    <source>
        <strain evidence="8 9">IC12</strain>
    </source>
</reference>
<evidence type="ECO:0000256" key="4">
    <source>
        <dbReference type="ARBA" id="ARBA00022833"/>
    </source>
</evidence>
<evidence type="ECO:0000313" key="8">
    <source>
        <dbReference type="EMBL" id="BDU50688.1"/>
    </source>
</evidence>
<dbReference type="NCBIfam" id="NF000642">
    <property type="entry name" value="PRK00024.1"/>
    <property type="match status" value="1"/>
</dbReference>
<gene>
    <name evidence="8" type="ORF">HLVA_12570</name>
</gene>
<dbReference type="Gene3D" id="1.10.150.20">
    <property type="entry name" value="5' to 3' exonuclease, C-terminal subdomain"/>
    <property type="match status" value="1"/>
</dbReference>
<evidence type="ECO:0000256" key="5">
    <source>
        <dbReference type="ARBA" id="ARBA00023049"/>
    </source>
</evidence>
<keyword evidence="3" id="KW-0378">Hydrolase</keyword>
<dbReference type="GO" id="GO:0046872">
    <property type="term" value="F:metal ion binding"/>
    <property type="evidence" value="ECO:0007669"/>
    <property type="project" value="UniProtKB-KW"/>
</dbReference>
<evidence type="ECO:0000256" key="6">
    <source>
        <dbReference type="RuleBase" id="RU003797"/>
    </source>
</evidence>
<keyword evidence="2" id="KW-0479">Metal-binding</keyword>
<dbReference type="KEGG" id="haby:HLVA_12570"/>
<dbReference type="GO" id="GO:0006508">
    <property type="term" value="P:proteolysis"/>
    <property type="evidence" value="ECO:0007669"/>
    <property type="project" value="UniProtKB-KW"/>
</dbReference>
<dbReference type="GO" id="GO:0008237">
    <property type="term" value="F:metallopeptidase activity"/>
    <property type="evidence" value="ECO:0007669"/>
    <property type="project" value="UniProtKB-KW"/>
</dbReference>
<evidence type="ECO:0000256" key="2">
    <source>
        <dbReference type="ARBA" id="ARBA00022723"/>
    </source>
</evidence>
<keyword evidence="1" id="KW-0645">Protease</keyword>
<keyword evidence="4" id="KW-0862">Zinc</keyword>
<comment type="similarity">
    <text evidence="6">Belongs to the UPF0758 family.</text>
</comment>
<name>A0AAU9D7Y4_9FUSO</name>
<dbReference type="CDD" id="cd08071">
    <property type="entry name" value="MPN_DUF2466"/>
    <property type="match status" value="1"/>
</dbReference>
<dbReference type="InterPro" id="IPR025657">
    <property type="entry name" value="RadC_JAB"/>
</dbReference>
<dbReference type="InterPro" id="IPR020891">
    <property type="entry name" value="UPF0758_CS"/>
</dbReference>
<dbReference type="Proteomes" id="UP001321582">
    <property type="component" value="Chromosome"/>
</dbReference>
<evidence type="ECO:0000256" key="1">
    <source>
        <dbReference type="ARBA" id="ARBA00022670"/>
    </source>
</evidence>
<dbReference type="InterPro" id="IPR037518">
    <property type="entry name" value="MPN"/>
</dbReference>
<dbReference type="PROSITE" id="PS50249">
    <property type="entry name" value="MPN"/>
    <property type="match status" value="1"/>
</dbReference>
<sequence length="225" mass="26211">MKKELLNGHRKRLKEKYLNSGANGLHKYEILELLLTYAIPRKDCKIIAKELLNEYGNFTNIFSLTKEELMEINGIGENSAILINIINEILKINLKEKLNKKNKIENTLELIEYLKAKLSNNSKELFIIIFLDSKNGIIKDEILFEGTLDRNYIYPRELIKKIIFSNAKKVIFAHNHPSGDETPSKNDIKFTKKTKNILEEIEVELLDHIILTTNNYYSFLENNLI</sequence>
<organism evidence="8 9">
    <name type="scientific">Haliovirga abyssi</name>
    <dbReference type="NCBI Taxonomy" id="2996794"/>
    <lineage>
        <taxon>Bacteria</taxon>
        <taxon>Fusobacteriati</taxon>
        <taxon>Fusobacteriota</taxon>
        <taxon>Fusobacteriia</taxon>
        <taxon>Fusobacteriales</taxon>
        <taxon>Haliovirgaceae</taxon>
        <taxon>Haliovirga</taxon>
    </lineage>
</organism>
<dbReference type="InterPro" id="IPR010994">
    <property type="entry name" value="RuvA_2-like"/>
</dbReference>
<evidence type="ECO:0000259" key="7">
    <source>
        <dbReference type="PROSITE" id="PS50249"/>
    </source>
</evidence>
<dbReference type="Gene3D" id="3.40.140.10">
    <property type="entry name" value="Cytidine Deaminase, domain 2"/>
    <property type="match status" value="1"/>
</dbReference>
<keyword evidence="5" id="KW-0482">Metalloprotease</keyword>
<dbReference type="AlphaFoldDB" id="A0AAU9D7Y4"/>
<dbReference type="Pfam" id="PF20582">
    <property type="entry name" value="UPF0758_N"/>
    <property type="match status" value="1"/>
</dbReference>